<organism evidence="1 2">
    <name type="scientific">Paenibacillus selenitireducens</name>
    <dbReference type="NCBI Taxonomy" id="1324314"/>
    <lineage>
        <taxon>Bacteria</taxon>
        <taxon>Bacillati</taxon>
        <taxon>Bacillota</taxon>
        <taxon>Bacilli</taxon>
        <taxon>Bacillales</taxon>
        <taxon>Paenibacillaceae</taxon>
        <taxon>Paenibacillus</taxon>
    </lineage>
</organism>
<dbReference type="RefSeq" id="WP_078497530.1">
    <property type="nucleotide sequence ID" value="NZ_MSZX01000002.1"/>
</dbReference>
<proteinExistence type="predicted"/>
<dbReference type="OrthoDB" id="9897175at2"/>
<dbReference type="Proteomes" id="UP000190188">
    <property type="component" value="Unassembled WGS sequence"/>
</dbReference>
<sequence>MPIFFNRNEIFSLSNGLVPGKTSYQFVFQNDTNVSICDLHLMTTSPSPGIPPLITKVKLQTTTNASAVVLATPTNTLDIDIQSFFGFTSCISPTFPASFFLLTITFSRPFTDSEGLQIAPTNFEGDVIVA</sequence>
<evidence type="ECO:0000313" key="2">
    <source>
        <dbReference type="Proteomes" id="UP000190188"/>
    </source>
</evidence>
<dbReference type="EMBL" id="MSZX01000002">
    <property type="protein sequence ID" value="OPA80181.1"/>
    <property type="molecule type" value="Genomic_DNA"/>
</dbReference>
<reference evidence="1 2" key="1">
    <citation type="submission" date="2017-01" db="EMBL/GenBank/DDBJ databases">
        <title>Genome analysis of Paenibacillus selenitrireducens ES3-24.</title>
        <authorList>
            <person name="Xu D."/>
            <person name="Yao R."/>
            <person name="Zheng S."/>
        </authorList>
    </citation>
    <scope>NUCLEOTIDE SEQUENCE [LARGE SCALE GENOMIC DNA]</scope>
    <source>
        <strain evidence="1 2">ES3-24</strain>
    </source>
</reference>
<evidence type="ECO:0000313" key="1">
    <source>
        <dbReference type="EMBL" id="OPA80181.1"/>
    </source>
</evidence>
<keyword evidence="2" id="KW-1185">Reference proteome</keyword>
<gene>
    <name evidence="1" type="ORF">BVG16_05395</name>
</gene>
<comment type="caution">
    <text evidence="1">The sequence shown here is derived from an EMBL/GenBank/DDBJ whole genome shotgun (WGS) entry which is preliminary data.</text>
</comment>
<protein>
    <submittedName>
        <fullName evidence="1">Uncharacterized protein</fullName>
    </submittedName>
</protein>
<accession>A0A1T2XJY8</accession>
<dbReference type="AlphaFoldDB" id="A0A1T2XJY8"/>
<name>A0A1T2XJY8_9BACL</name>